<feature type="transmembrane region" description="Helical" evidence="5">
    <location>
        <begin position="338"/>
        <end position="362"/>
    </location>
</feature>
<evidence type="ECO:0000256" key="2">
    <source>
        <dbReference type="ARBA" id="ARBA00022692"/>
    </source>
</evidence>
<gene>
    <name evidence="7" type="ORF">OKA04_10425</name>
</gene>
<dbReference type="RefSeq" id="WP_264501100.1">
    <property type="nucleotide sequence ID" value="NZ_JAPDDS010000005.1"/>
</dbReference>
<dbReference type="Gene3D" id="1.25.40.10">
    <property type="entry name" value="Tetratricopeptide repeat domain"/>
    <property type="match status" value="1"/>
</dbReference>
<dbReference type="Proteomes" id="UP001207930">
    <property type="component" value="Unassembled WGS sequence"/>
</dbReference>
<dbReference type="PANTHER" id="PTHR37422:SF13">
    <property type="entry name" value="LIPOPOLYSACCHARIDE BIOSYNTHESIS PROTEIN PA4999-RELATED"/>
    <property type="match status" value="1"/>
</dbReference>
<feature type="transmembrane region" description="Helical" evidence="5">
    <location>
        <begin position="112"/>
        <end position="133"/>
    </location>
</feature>
<protein>
    <submittedName>
        <fullName evidence="7">O-antigen ligase family protein</fullName>
    </submittedName>
</protein>
<evidence type="ECO:0000259" key="6">
    <source>
        <dbReference type="Pfam" id="PF04932"/>
    </source>
</evidence>
<dbReference type="InterPro" id="IPR011990">
    <property type="entry name" value="TPR-like_helical_dom_sf"/>
</dbReference>
<accession>A0ABT3FNI8</accession>
<evidence type="ECO:0000313" key="7">
    <source>
        <dbReference type="EMBL" id="MCW1885143.1"/>
    </source>
</evidence>
<keyword evidence="2 5" id="KW-0812">Transmembrane</keyword>
<feature type="domain" description="O-antigen ligase-related" evidence="6">
    <location>
        <begin position="190"/>
        <end position="346"/>
    </location>
</feature>
<organism evidence="7 8">
    <name type="scientific">Luteolibacter flavescens</name>
    <dbReference type="NCBI Taxonomy" id="1859460"/>
    <lineage>
        <taxon>Bacteria</taxon>
        <taxon>Pseudomonadati</taxon>
        <taxon>Verrucomicrobiota</taxon>
        <taxon>Verrucomicrobiia</taxon>
        <taxon>Verrucomicrobiales</taxon>
        <taxon>Verrucomicrobiaceae</taxon>
        <taxon>Luteolibacter</taxon>
    </lineage>
</organism>
<keyword evidence="3 5" id="KW-1133">Transmembrane helix</keyword>
<feature type="transmembrane region" description="Helical" evidence="5">
    <location>
        <begin position="429"/>
        <end position="451"/>
    </location>
</feature>
<reference evidence="7 8" key="1">
    <citation type="submission" date="2022-10" db="EMBL/GenBank/DDBJ databases">
        <title>Luteolibacter flavescens strain MCCC 1K03193, whole genome shotgun sequencing project.</title>
        <authorList>
            <person name="Zhao G."/>
            <person name="Shen L."/>
        </authorList>
    </citation>
    <scope>NUCLEOTIDE SEQUENCE [LARGE SCALE GENOMIC DNA]</scope>
    <source>
        <strain evidence="7 8">MCCC 1K03193</strain>
    </source>
</reference>
<dbReference type="InterPro" id="IPR007016">
    <property type="entry name" value="O-antigen_ligase-rel_domated"/>
</dbReference>
<dbReference type="PANTHER" id="PTHR37422">
    <property type="entry name" value="TEICHURONIC ACID BIOSYNTHESIS PROTEIN TUAE"/>
    <property type="match status" value="1"/>
</dbReference>
<dbReference type="GO" id="GO:0016874">
    <property type="term" value="F:ligase activity"/>
    <property type="evidence" value="ECO:0007669"/>
    <property type="project" value="UniProtKB-KW"/>
</dbReference>
<feature type="transmembrane region" description="Helical" evidence="5">
    <location>
        <begin position="397"/>
        <end position="417"/>
    </location>
</feature>
<dbReference type="SUPFAM" id="SSF48452">
    <property type="entry name" value="TPR-like"/>
    <property type="match status" value="1"/>
</dbReference>
<keyword evidence="7" id="KW-0436">Ligase</keyword>
<keyword evidence="8" id="KW-1185">Reference proteome</keyword>
<evidence type="ECO:0000256" key="5">
    <source>
        <dbReference type="SAM" id="Phobius"/>
    </source>
</evidence>
<feature type="transmembrane region" description="Helical" evidence="5">
    <location>
        <begin position="235"/>
        <end position="255"/>
    </location>
</feature>
<feature type="transmembrane region" description="Helical" evidence="5">
    <location>
        <begin position="87"/>
        <end position="105"/>
    </location>
</feature>
<feature type="transmembrane region" description="Helical" evidence="5">
    <location>
        <begin position="374"/>
        <end position="391"/>
    </location>
</feature>
<comment type="caution">
    <text evidence="7">The sequence shown here is derived from an EMBL/GenBank/DDBJ whole genome shotgun (WGS) entry which is preliminary data.</text>
</comment>
<keyword evidence="4 5" id="KW-0472">Membrane</keyword>
<evidence type="ECO:0000256" key="4">
    <source>
        <dbReference type="ARBA" id="ARBA00023136"/>
    </source>
</evidence>
<dbReference type="Pfam" id="PF04932">
    <property type="entry name" value="Wzy_C"/>
    <property type="match status" value="1"/>
</dbReference>
<dbReference type="EMBL" id="JAPDDS010000005">
    <property type="protein sequence ID" value="MCW1885143.1"/>
    <property type="molecule type" value="Genomic_DNA"/>
</dbReference>
<evidence type="ECO:0000256" key="3">
    <source>
        <dbReference type="ARBA" id="ARBA00022989"/>
    </source>
</evidence>
<sequence length="656" mass="70694">MQALSGIFLSLSLVLAVVLGGQTIDYTWGPALVALALAMATGGVQAWRLGKQPRSAWFAFALILIASGWFLWRCWGSPVSEYGRSDALLVSGALLCCVWAWMMPARGTAVRLMMATLALLGVVNLGICLVQAGDPAFAWPFAGRPVLYPSGLFGHYNHLADFAQVSSLLLAARAIWGQDHIAERVFHALGVVASVVCVVMSHSRGGAVSLGAGIAVLFLCWGILAWRDKKRNRGVVTAIAVIVPLVIALLSPLIFSKLQERRGARDSSVAGAADDRFRLTMASFAIKISTTESVLTGSGSRSFGWKKNSASDPEQDKYWDRYNDDYVHNELLQAAVDYGWGGALLVVGAVMVTGLAGVAGLAGRDEADAATGSSLDALACGGLAAMAGTLLHSNFSFVTHTLPGAMYLGLAFGFALPKRDRRELPEMIGPVRFAPCLLVLPVAAVLAIAGWQGSMAYRTLWPALFGKEMLSVTAPGLAVADIQRAMQQWPGSELAGRAGHISTTVAALEELPASEKKEWLTNAADLYATAAKLNPYDPEWPVNRASALSLLGRNAEAEREFERAIERQGGAERNFRARYHFATHLYRRWYDAWTKERRAGEALGQFIRARDLLKESGNQGGFSRIEKDAKELTTGLDETIRFLEGAQVKPEPVKGD</sequence>
<feature type="transmembrane region" description="Helical" evidence="5">
    <location>
        <begin position="207"/>
        <end position="226"/>
    </location>
</feature>
<dbReference type="InterPro" id="IPR051533">
    <property type="entry name" value="WaaL-like"/>
</dbReference>
<evidence type="ECO:0000256" key="1">
    <source>
        <dbReference type="ARBA" id="ARBA00004141"/>
    </source>
</evidence>
<feature type="transmembrane region" description="Helical" evidence="5">
    <location>
        <begin position="30"/>
        <end position="49"/>
    </location>
</feature>
<proteinExistence type="predicted"/>
<comment type="subcellular location">
    <subcellularLocation>
        <location evidence="1">Membrane</location>
        <topology evidence="1">Multi-pass membrane protein</topology>
    </subcellularLocation>
</comment>
<feature type="transmembrane region" description="Helical" evidence="5">
    <location>
        <begin position="56"/>
        <end position="75"/>
    </location>
</feature>
<evidence type="ECO:0000313" key="8">
    <source>
        <dbReference type="Proteomes" id="UP001207930"/>
    </source>
</evidence>
<name>A0ABT3FNI8_9BACT</name>